<sequence>MLQSVKEDMTEYMTTDKSVMSLKLWHDLCYSYYVKIFTQQLKISSTNQSDPKIMTNRKFNDFINIAMEIIIKSVKKVASTTNEFFKTKKTIRKWMSITFISMLILESFFPLGKIVKGLVGNFVGGASGVVIFIIGFLATCYIVVEATDPANGKNNNNNK</sequence>
<proteinExistence type="predicted"/>
<keyword evidence="1" id="KW-0812">Transmembrane</keyword>
<accession>A0A8S5VTP9</accession>
<feature type="transmembrane region" description="Helical" evidence="1">
    <location>
        <begin position="94"/>
        <end position="112"/>
    </location>
</feature>
<name>A0A8S5VTP9_9CAUD</name>
<keyword evidence="1" id="KW-1133">Transmembrane helix</keyword>
<keyword evidence="1" id="KW-0472">Membrane</keyword>
<protein>
    <submittedName>
        <fullName evidence="2">Uncharacterized protein</fullName>
    </submittedName>
</protein>
<reference evidence="2" key="1">
    <citation type="journal article" date="2021" name="Proc. Natl. Acad. Sci. U.S.A.">
        <title>A Catalog of Tens of Thousands of Viruses from Human Metagenomes Reveals Hidden Associations with Chronic Diseases.</title>
        <authorList>
            <person name="Tisza M.J."/>
            <person name="Buck C.B."/>
        </authorList>
    </citation>
    <scope>NUCLEOTIDE SEQUENCE</scope>
    <source>
        <strain evidence="2">CtASH1</strain>
    </source>
</reference>
<evidence type="ECO:0000256" key="1">
    <source>
        <dbReference type="SAM" id="Phobius"/>
    </source>
</evidence>
<dbReference type="EMBL" id="BK035393">
    <property type="protein sequence ID" value="DAG97978.1"/>
    <property type="molecule type" value="Genomic_DNA"/>
</dbReference>
<feature type="transmembrane region" description="Helical" evidence="1">
    <location>
        <begin position="118"/>
        <end position="144"/>
    </location>
</feature>
<evidence type="ECO:0000313" key="2">
    <source>
        <dbReference type="EMBL" id="DAG97978.1"/>
    </source>
</evidence>
<organism evidence="2">
    <name type="scientific">Ackermannviridae sp</name>
    <dbReference type="NCBI Taxonomy" id="2831612"/>
    <lineage>
        <taxon>Viruses</taxon>
        <taxon>Duplodnaviria</taxon>
        <taxon>Heunggongvirae</taxon>
        <taxon>Uroviricota</taxon>
        <taxon>Caudoviricetes</taxon>
        <taxon>Pantevenvirales</taxon>
        <taxon>Ackermannviridae</taxon>
    </lineage>
</organism>